<evidence type="ECO:0000313" key="3">
    <source>
        <dbReference type="Proteomes" id="UP000199077"/>
    </source>
</evidence>
<protein>
    <submittedName>
        <fullName evidence="2">Uncharacterized protein</fullName>
    </submittedName>
</protein>
<name>A0A1H0U6J1_9MICO</name>
<dbReference type="Proteomes" id="UP000199077">
    <property type="component" value="Chromosome I"/>
</dbReference>
<sequence length="245" mass="26470">MVLSARARKSPALPYPGAHRRAGVHVCRYAAAWRRQDAVHVCRYSSVASGKWAPESGRRPVPKPVPAGSLSDPAVRMGCMTETYWALVGALAGALVTGGMSIVGLLLTHRHAERLEVRAKRDAENAYLKEQRRLAYGQFITAVLDAETRIDQPNENGDPVPLSTADAYELQKMVVQAQGVMLIFGNGSALRASSRSMGEIIGALRGVQTQSGRHDGLSQLVATARREFAVDVGEDSSNVPSRARR</sequence>
<evidence type="ECO:0000256" key="1">
    <source>
        <dbReference type="SAM" id="Phobius"/>
    </source>
</evidence>
<gene>
    <name evidence="2" type="ORF">SAMN04489867_3151</name>
</gene>
<keyword evidence="1" id="KW-0472">Membrane</keyword>
<reference evidence="3" key="1">
    <citation type="submission" date="2016-10" db="EMBL/GenBank/DDBJ databases">
        <authorList>
            <person name="Varghese N."/>
            <person name="Submissions S."/>
        </authorList>
    </citation>
    <scope>NUCLEOTIDE SEQUENCE [LARGE SCALE GENOMIC DNA]</scope>
    <source>
        <strain evidence="3">DSM 22329</strain>
    </source>
</reference>
<dbReference type="EMBL" id="LT629711">
    <property type="protein sequence ID" value="SDP61605.1"/>
    <property type="molecule type" value="Genomic_DNA"/>
</dbReference>
<feature type="transmembrane region" description="Helical" evidence="1">
    <location>
        <begin position="84"/>
        <end position="108"/>
    </location>
</feature>
<dbReference type="AlphaFoldDB" id="A0A1H0U6J1"/>
<keyword evidence="1" id="KW-0812">Transmembrane</keyword>
<organism evidence="2 3">
    <name type="scientific">Pedococcus dokdonensis</name>
    <dbReference type="NCBI Taxonomy" id="443156"/>
    <lineage>
        <taxon>Bacteria</taxon>
        <taxon>Bacillati</taxon>
        <taxon>Actinomycetota</taxon>
        <taxon>Actinomycetes</taxon>
        <taxon>Micrococcales</taxon>
        <taxon>Intrasporangiaceae</taxon>
        <taxon>Pedococcus</taxon>
    </lineage>
</organism>
<keyword evidence="1" id="KW-1133">Transmembrane helix</keyword>
<keyword evidence="3" id="KW-1185">Reference proteome</keyword>
<evidence type="ECO:0000313" key="2">
    <source>
        <dbReference type="EMBL" id="SDP61605.1"/>
    </source>
</evidence>
<accession>A0A1H0U6J1</accession>
<proteinExistence type="predicted"/>